<dbReference type="GO" id="GO:0004497">
    <property type="term" value="F:monooxygenase activity"/>
    <property type="evidence" value="ECO:0007669"/>
    <property type="project" value="UniProtKB-KW"/>
</dbReference>
<dbReference type="InterPro" id="IPR036188">
    <property type="entry name" value="FAD/NAD-bd_sf"/>
</dbReference>
<dbReference type="PRINTS" id="PR00368">
    <property type="entry name" value="FADPNR"/>
</dbReference>
<dbReference type="Gene3D" id="3.50.50.60">
    <property type="entry name" value="FAD/NAD(P)-binding domain"/>
    <property type="match status" value="2"/>
</dbReference>
<dbReference type="STRING" id="1793.AWC04_07340"/>
<accession>A0A1X1RG43</accession>
<dbReference type="PRINTS" id="PR00411">
    <property type="entry name" value="PNDRDTASEI"/>
</dbReference>
<dbReference type="RefSeq" id="WP_085094644.1">
    <property type="nucleotide sequence ID" value="NZ_AP022603.1"/>
</dbReference>
<dbReference type="EMBL" id="LQOJ01000027">
    <property type="protein sequence ID" value="ORV05087.1"/>
    <property type="molecule type" value="Genomic_DNA"/>
</dbReference>
<dbReference type="AlphaFoldDB" id="A0A1X1RG43"/>
<keyword evidence="1" id="KW-0560">Oxidoreductase</keyword>
<proteinExistence type="predicted"/>
<name>A0A1X1RG43_MYCFA</name>
<dbReference type="Pfam" id="PF13738">
    <property type="entry name" value="Pyr_redox_3"/>
    <property type="match status" value="1"/>
</dbReference>
<comment type="caution">
    <text evidence="1">The sequence shown here is derived from an EMBL/GenBank/DDBJ whole genome shotgun (WGS) entry which is preliminary data.</text>
</comment>
<evidence type="ECO:0000313" key="2">
    <source>
        <dbReference type="Proteomes" id="UP000193484"/>
    </source>
</evidence>
<reference evidence="1 2" key="1">
    <citation type="submission" date="2016-01" db="EMBL/GenBank/DDBJ databases">
        <title>The new phylogeny of the genus Mycobacterium.</title>
        <authorList>
            <person name="Tarcisio F."/>
            <person name="Conor M."/>
            <person name="Antonella G."/>
            <person name="Elisabetta G."/>
            <person name="Giulia F.S."/>
            <person name="Sara T."/>
            <person name="Anna F."/>
            <person name="Clotilde B."/>
            <person name="Roberto B."/>
            <person name="Veronica D.S."/>
            <person name="Fabio R."/>
            <person name="Monica P."/>
            <person name="Olivier J."/>
            <person name="Enrico T."/>
            <person name="Nicola S."/>
        </authorList>
    </citation>
    <scope>NUCLEOTIDE SEQUENCE [LARGE SCALE GENOMIC DNA]</scope>
    <source>
        <strain evidence="1 2">DSM 44179</strain>
    </source>
</reference>
<evidence type="ECO:0000313" key="1">
    <source>
        <dbReference type="EMBL" id="ORV05087.1"/>
    </source>
</evidence>
<sequence length="655" mass="71417">MPQPHPVLEVSSAADIARLLGLPFDDSDAVIEAAIAQASVPALLMSMVHMTGDLGLLDELPTPVLLIPMDLDGAMSEPDKQVVRDAALKVALDYRDRGCPPPWLPDRAALRRMLDVLTVGAVAEEYTDYVAADLRLTDADQDGPALTSTAAQRADFPVVVIGGGEAGIVAGIRLKRAGIPFVIVDRQSGLGGTWAANRYPGCRVDITNQYYTYSFEPTDHWTHHYAEQSEILAYLNDVADRYGLREHLRLETEVTTATWDEDSASWAVETIGAQGNRTVLAARAVICAVGQFGNPIIPDIPGAADFAGPSFHTADWPDEIDLTGKRIAVIGAGASGFQLVPAIAERAGHVEVYQRTPQWFAPNINYHQPIGDGARWATRHLPFYGRWLRLLSWWPLADGGAETARQDPDWDDGGLSCGPANRAFRDLLVAWIQAFTSDEELLAKVVPQYPPMGKRLLQDDGTWLRTLARDDVTLITDPIAEIDATGVRTADGVHRAADVLIWATGFDVNHQLGPITVRGRGGRDLAEAWGDSPYAYLGVTVPEFPNLFCMYGPGTNAVNGASIIYNSECQARYALGCIDMLLASGARALTPRADVCADYTRTNQELLRTQVYTHPKIVNSYFRNSTGEVPTLYGGRLSDYWARTSRPDPADYDFG</sequence>
<keyword evidence="1" id="KW-0503">Monooxygenase</keyword>
<organism evidence="1 2">
    <name type="scientific">Mycolicibacterium fallax</name>
    <name type="common">Mycobacterium fallax</name>
    <dbReference type="NCBI Taxonomy" id="1793"/>
    <lineage>
        <taxon>Bacteria</taxon>
        <taxon>Bacillati</taxon>
        <taxon>Actinomycetota</taxon>
        <taxon>Actinomycetes</taxon>
        <taxon>Mycobacteriales</taxon>
        <taxon>Mycobacteriaceae</taxon>
        <taxon>Mycolicibacterium</taxon>
    </lineage>
</organism>
<dbReference type="InterPro" id="IPR051209">
    <property type="entry name" value="FAD-bind_Monooxygenase_sf"/>
</dbReference>
<dbReference type="PANTHER" id="PTHR42877:SF4">
    <property type="entry name" value="FAD_NAD(P)-BINDING DOMAIN-CONTAINING PROTEIN-RELATED"/>
    <property type="match status" value="1"/>
</dbReference>
<dbReference type="OrthoDB" id="5168853at2"/>
<dbReference type="Proteomes" id="UP000193484">
    <property type="component" value="Unassembled WGS sequence"/>
</dbReference>
<keyword evidence="2" id="KW-1185">Reference proteome</keyword>
<protein>
    <submittedName>
        <fullName evidence="1">4-hydroxyacetophenone monooxygenase</fullName>
    </submittedName>
</protein>
<dbReference type="PANTHER" id="PTHR42877">
    <property type="entry name" value="L-ORNITHINE N(5)-MONOOXYGENASE-RELATED"/>
    <property type="match status" value="1"/>
</dbReference>
<dbReference type="SUPFAM" id="SSF51905">
    <property type="entry name" value="FAD/NAD(P)-binding domain"/>
    <property type="match status" value="1"/>
</dbReference>
<gene>
    <name evidence="1" type="ORF">AWC04_07340</name>
</gene>